<dbReference type="Proteomes" id="UP001153555">
    <property type="component" value="Unassembled WGS sequence"/>
</dbReference>
<dbReference type="InterPro" id="IPR004252">
    <property type="entry name" value="Probable_transposase_24"/>
</dbReference>
<feature type="coiled-coil region" evidence="1">
    <location>
        <begin position="370"/>
        <end position="411"/>
    </location>
</feature>
<evidence type="ECO:0000313" key="3">
    <source>
        <dbReference type="Proteomes" id="UP001153555"/>
    </source>
</evidence>
<dbReference type="PANTHER" id="PTHR33499:SF43">
    <property type="entry name" value="TRANSPOSASE, PTTA_EN_SPM, PLANT"/>
    <property type="match status" value="1"/>
</dbReference>
<accession>A0A9N7NCR9</accession>
<comment type="caution">
    <text evidence="2">The sequence shown here is derived from an EMBL/GenBank/DDBJ whole genome shotgun (WGS) entry which is preliminary data.</text>
</comment>
<dbReference type="EMBL" id="CACSLK010027752">
    <property type="protein sequence ID" value="CAA0828029.1"/>
    <property type="molecule type" value="Genomic_DNA"/>
</dbReference>
<evidence type="ECO:0008006" key="4">
    <source>
        <dbReference type="Google" id="ProtNLM"/>
    </source>
</evidence>
<proteinExistence type="predicted"/>
<sequence length="444" mass="51070">MLCWVDFSRRFWDIDDGRHREGDEIGDDAGRGTRGWSAELRVEAVLLIGFGGSGERQDEEVAALLKGKEVANADQLIPETETTTGDAQVCPQDQVVAEQPENIIEASKVKRRGTTTGASVEKERRKTTSGKLDIIIHPIRNRIVGDNARHFKTEATTVIKQHAPRHFGRWKEIPVDIKMKMWLAMKQKFNLGDDMQVKKVVFEQMNRQYRSYRHKLHIYYTKNKDHENILGKPPSSVRPSDWPILVKFFEGNDAFKHTSARNKQNRQKLKMAHTCGTKSIAQYCYEERDPVTHEEPSRTSTWRKTRYSNKKKEWVDESSREVYEEIIRLQSEVHEGNHDIMSEDEAFIKVLGQEKPNRLRGCGDGLKPISKRGNGVNEELRKENEELKKQSEKMASRLQSLETQLSNQEIQVQTQVAAQVQDILRSQLPTMLQNLGHTSQLPTS</sequence>
<protein>
    <recommendedName>
        <fullName evidence="4">Transposase</fullName>
    </recommendedName>
</protein>
<keyword evidence="1" id="KW-0175">Coiled coil</keyword>
<keyword evidence="3" id="KW-1185">Reference proteome</keyword>
<dbReference type="Pfam" id="PF03004">
    <property type="entry name" value="Transposase_24"/>
    <property type="match status" value="1"/>
</dbReference>
<evidence type="ECO:0000256" key="1">
    <source>
        <dbReference type="SAM" id="Coils"/>
    </source>
</evidence>
<organism evidence="2 3">
    <name type="scientific">Striga hermonthica</name>
    <name type="common">Purple witchweed</name>
    <name type="synonym">Buchnera hermonthica</name>
    <dbReference type="NCBI Taxonomy" id="68872"/>
    <lineage>
        <taxon>Eukaryota</taxon>
        <taxon>Viridiplantae</taxon>
        <taxon>Streptophyta</taxon>
        <taxon>Embryophyta</taxon>
        <taxon>Tracheophyta</taxon>
        <taxon>Spermatophyta</taxon>
        <taxon>Magnoliopsida</taxon>
        <taxon>eudicotyledons</taxon>
        <taxon>Gunneridae</taxon>
        <taxon>Pentapetalae</taxon>
        <taxon>asterids</taxon>
        <taxon>lamiids</taxon>
        <taxon>Lamiales</taxon>
        <taxon>Orobanchaceae</taxon>
        <taxon>Buchnereae</taxon>
        <taxon>Striga</taxon>
    </lineage>
</organism>
<reference evidence="2" key="1">
    <citation type="submission" date="2019-12" db="EMBL/GenBank/DDBJ databases">
        <authorList>
            <person name="Scholes J."/>
        </authorList>
    </citation>
    <scope>NUCLEOTIDE SEQUENCE</scope>
</reference>
<dbReference type="PANTHER" id="PTHR33499">
    <property type="entry name" value="OS12G0282400 PROTEIN-RELATED"/>
    <property type="match status" value="1"/>
</dbReference>
<name>A0A9N7NCR9_STRHE</name>
<dbReference type="AlphaFoldDB" id="A0A9N7NCR9"/>
<dbReference type="OrthoDB" id="1294469at2759"/>
<evidence type="ECO:0000313" key="2">
    <source>
        <dbReference type="EMBL" id="CAA0828029.1"/>
    </source>
</evidence>
<gene>
    <name evidence="2" type="ORF">SHERM_23724</name>
</gene>